<dbReference type="EMBL" id="VAUV01000028">
    <property type="protein sequence ID" value="TLD68296.1"/>
    <property type="molecule type" value="Genomic_DNA"/>
</dbReference>
<dbReference type="AlphaFoldDB" id="A0A5R8K7G2"/>
<sequence>MFKLLLILLACLPLTSCGGFKYAVQNYRGVKVQKHHGPDFEIRVFDKPEENRMMVTPTVGRAAKEGYISGATLGLASIENTKAGYQKQAQDFLDHNERKMEIYKGDLVVKPQWEFWYRAKGKTIE</sequence>
<feature type="chain" id="PRO_5024452851" description="Lipoprotein" evidence="1">
    <location>
        <begin position="24"/>
        <end position="125"/>
    </location>
</feature>
<dbReference type="Proteomes" id="UP000306196">
    <property type="component" value="Unassembled WGS sequence"/>
</dbReference>
<dbReference type="RefSeq" id="WP_138088804.1">
    <property type="nucleotide sequence ID" value="NZ_VAUV01000028.1"/>
</dbReference>
<organism evidence="2 3">
    <name type="scientific">Phragmitibacter flavus</name>
    <dbReference type="NCBI Taxonomy" id="2576071"/>
    <lineage>
        <taxon>Bacteria</taxon>
        <taxon>Pseudomonadati</taxon>
        <taxon>Verrucomicrobiota</taxon>
        <taxon>Verrucomicrobiia</taxon>
        <taxon>Verrucomicrobiales</taxon>
        <taxon>Verrucomicrobiaceae</taxon>
        <taxon>Phragmitibacter</taxon>
    </lineage>
</organism>
<gene>
    <name evidence="2" type="ORF">FEM03_23555</name>
</gene>
<keyword evidence="3" id="KW-1185">Reference proteome</keyword>
<evidence type="ECO:0008006" key="4">
    <source>
        <dbReference type="Google" id="ProtNLM"/>
    </source>
</evidence>
<evidence type="ECO:0000256" key="1">
    <source>
        <dbReference type="SAM" id="SignalP"/>
    </source>
</evidence>
<dbReference type="OrthoDB" id="8116421at2"/>
<evidence type="ECO:0000313" key="3">
    <source>
        <dbReference type="Proteomes" id="UP000306196"/>
    </source>
</evidence>
<protein>
    <recommendedName>
        <fullName evidence="4">Lipoprotein</fullName>
    </recommendedName>
</protein>
<evidence type="ECO:0000313" key="2">
    <source>
        <dbReference type="EMBL" id="TLD68296.1"/>
    </source>
</evidence>
<accession>A0A5R8K7G2</accession>
<feature type="signal peptide" evidence="1">
    <location>
        <begin position="1"/>
        <end position="23"/>
    </location>
</feature>
<proteinExistence type="predicted"/>
<comment type="caution">
    <text evidence="2">The sequence shown here is derived from an EMBL/GenBank/DDBJ whole genome shotgun (WGS) entry which is preliminary data.</text>
</comment>
<reference evidence="2 3" key="1">
    <citation type="submission" date="2019-05" db="EMBL/GenBank/DDBJ databases">
        <title>Verrucobacter flavum gen. nov., sp. nov. a new member of the family Verrucomicrobiaceae.</title>
        <authorList>
            <person name="Szuroczki S."/>
            <person name="Abbaszade G."/>
            <person name="Szabo A."/>
            <person name="Felfoldi T."/>
            <person name="Schumann P."/>
            <person name="Boka K."/>
            <person name="Keki Z."/>
            <person name="Toumi M."/>
            <person name="Toth E."/>
        </authorList>
    </citation>
    <scope>NUCLEOTIDE SEQUENCE [LARGE SCALE GENOMIC DNA]</scope>
    <source>
        <strain evidence="2 3">MG-N-17</strain>
    </source>
</reference>
<keyword evidence="1" id="KW-0732">Signal</keyword>
<name>A0A5R8K7G2_9BACT</name>